<name>A0ABW0VU05_9BACL</name>
<keyword evidence="2" id="KW-0812">Transmembrane</keyword>
<protein>
    <submittedName>
        <fullName evidence="4">DUF4367 domain-containing protein</fullName>
    </submittedName>
</protein>
<dbReference type="InterPro" id="IPR025377">
    <property type="entry name" value="DUF4367"/>
</dbReference>
<organism evidence="4 5">
    <name type="scientific">Paenibacillus solisilvae</name>
    <dbReference type="NCBI Taxonomy" id="2486751"/>
    <lineage>
        <taxon>Bacteria</taxon>
        <taxon>Bacillati</taxon>
        <taxon>Bacillota</taxon>
        <taxon>Bacilli</taxon>
        <taxon>Bacillales</taxon>
        <taxon>Paenibacillaceae</taxon>
        <taxon>Paenibacillus</taxon>
    </lineage>
</organism>
<keyword evidence="2" id="KW-0472">Membrane</keyword>
<gene>
    <name evidence="4" type="ORF">ACFPYJ_06270</name>
</gene>
<feature type="region of interest" description="Disordered" evidence="1">
    <location>
        <begin position="99"/>
        <end position="123"/>
    </location>
</feature>
<dbReference type="RefSeq" id="WP_379187210.1">
    <property type="nucleotide sequence ID" value="NZ_JBHSOW010000022.1"/>
</dbReference>
<comment type="caution">
    <text evidence="4">The sequence shown here is derived from an EMBL/GenBank/DDBJ whole genome shotgun (WGS) entry which is preliminary data.</text>
</comment>
<evidence type="ECO:0000313" key="4">
    <source>
        <dbReference type="EMBL" id="MFC5648738.1"/>
    </source>
</evidence>
<evidence type="ECO:0000256" key="2">
    <source>
        <dbReference type="SAM" id="Phobius"/>
    </source>
</evidence>
<feature type="domain" description="DUF4367" evidence="3">
    <location>
        <begin position="162"/>
        <end position="259"/>
    </location>
</feature>
<sequence>MNKEEFDRAFDSAFEDAVKKHLPSPDPDPSWARVEMIIKKRGTIRKYKFIPYAAAAAVIMVAFLLATPSVTRAFNPFSQAIKSIQSGVSSIIFGNDSEYQGKAKTAPPPDNGSPGEGQVLDNGLQGEKHYSTWDEAAQNIAFANPAIGFVPQKYKLEDVVLFFGNGQEKAKKAVLMYTHQNDGKTFLLTFRMLERNETVTTGTDNNAGEYKEVQVNGQKAYLLLTKDTRLSLDYMMGNVVVSIAGSLTRDEIIQIAEEIK</sequence>
<dbReference type="EMBL" id="JBHSOW010000022">
    <property type="protein sequence ID" value="MFC5648738.1"/>
    <property type="molecule type" value="Genomic_DNA"/>
</dbReference>
<dbReference type="Pfam" id="PF14285">
    <property type="entry name" value="DUF4367"/>
    <property type="match status" value="1"/>
</dbReference>
<evidence type="ECO:0000259" key="3">
    <source>
        <dbReference type="Pfam" id="PF14285"/>
    </source>
</evidence>
<proteinExistence type="predicted"/>
<dbReference type="Proteomes" id="UP001596047">
    <property type="component" value="Unassembled WGS sequence"/>
</dbReference>
<evidence type="ECO:0000313" key="5">
    <source>
        <dbReference type="Proteomes" id="UP001596047"/>
    </source>
</evidence>
<keyword evidence="5" id="KW-1185">Reference proteome</keyword>
<reference evidence="5" key="1">
    <citation type="journal article" date="2019" name="Int. J. Syst. Evol. Microbiol.">
        <title>The Global Catalogue of Microorganisms (GCM) 10K type strain sequencing project: providing services to taxonomists for standard genome sequencing and annotation.</title>
        <authorList>
            <consortium name="The Broad Institute Genomics Platform"/>
            <consortium name="The Broad Institute Genome Sequencing Center for Infectious Disease"/>
            <person name="Wu L."/>
            <person name="Ma J."/>
        </authorList>
    </citation>
    <scope>NUCLEOTIDE SEQUENCE [LARGE SCALE GENOMIC DNA]</scope>
    <source>
        <strain evidence="5">CGMCC 1.3240</strain>
    </source>
</reference>
<accession>A0ABW0VU05</accession>
<keyword evidence="2" id="KW-1133">Transmembrane helix</keyword>
<evidence type="ECO:0000256" key="1">
    <source>
        <dbReference type="SAM" id="MobiDB-lite"/>
    </source>
</evidence>
<feature type="transmembrane region" description="Helical" evidence="2">
    <location>
        <begin position="49"/>
        <end position="66"/>
    </location>
</feature>